<evidence type="ECO:0000256" key="1">
    <source>
        <dbReference type="SAM" id="MobiDB-lite"/>
    </source>
</evidence>
<feature type="compositionally biased region" description="Acidic residues" evidence="1">
    <location>
        <begin position="510"/>
        <end position="556"/>
    </location>
</feature>
<feature type="region of interest" description="Disordered" evidence="1">
    <location>
        <begin position="31"/>
        <end position="60"/>
    </location>
</feature>
<dbReference type="EMBL" id="KZ819340">
    <property type="protein sequence ID" value="PWN17883.1"/>
    <property type="molecule type" value="Genomic_DNA"/>
</dbReference>
<protein>
    <submittedName>
        <fullName evidence="3">Uncharacterized protein</fullName>
    </submittedName>
</protein>
<dbReference type="AlphaFoldDB" id="A0A316U060"/>
<proteinExistence type="predicted"/>
<feature type="compositionally biased region" description="Acidic residues" evidence="1">
    <location>
        <begin position="97"/>
        <end position="113"/>
    </location>
</feature>
<organism evidence="3 4">
    <name type="scientific">Pseudomicrostroma glucosiphilum</name>
    <dbReference type="NCBI Taxonomy" id="1684307"/>
    <lineage>
        <taxon>Eukaryota</taxon>
        <taxon>Fungi</taxon>
        <taxon>Dikarya</taxon>
        <taxon>Basidiomycota</taxon>
        <taxon>Ustilaginomycotina</taxon>
        <taxon>Exobasidiomycetes</taxon>
        <taxon>Microstromatales</taxon>
        <taxon>Microstromatales incertae sedis</taxon>
        <taxon>Pseudomicrostroma</taxon>
    </lineage>
</organism>
<feature type="region of interest" description="Disordered" evidence="1">
    <location>
        <begin position="76"/>
        <end position="121"/>
    </location>
</feature>
<dbReference type="RefSeq" id="XP_025345043.1">
    <property type="nucleotide sequence ID" value="XM_025494610.1"/>
</dbReference>
<feature type="region of interest" description="Disordered" evidence="1">
    <location>
        <begin position="298"/>
        <end position="325"/>
    </location>
</feature>
<feature type="compositionally biased region" description="Pro residues" evidence="1">
    <location>
        <begin position="307"/>
        <end position="321"/>
    </location>
</feature>
<feature type="region of interest" description="Disordered" evidence="1">
    <location>
        <begin position="464"/>
        <end position="574"/>
    </location>
</feature>
<gene>
    <name evidence="3" type="ORF">BCV69DRAFT_301888</name>
</gene>
<feature type="compositionally biased region" description="Acidic residues" evidence="1">
    <location>
        <begin position="201"/>
        <end position="228"/>
    </location>
</feature>
<evidence type="ECO:0000313" key="4">
    <source>
        <dbReference type="Proteomes" id="UP000245942"/>
    </source>
</evidence>
<dbReference type="Proteomes" id="UP000245942">
    <property type="component" value="Unassembled WGS sequence"/>
</dbReference>
<sequence>MRLTQAFVVLALTLHAVSAVPVHVPFEGIAERDYQNGPSDEYQTRSTNAGNDGDSSEGRRDVYLLRSAPTTVDASLWSRGLDPVEEEDEADRRDLSEAEEDEEARDSDDADEAAVERGGLWRSFRTRKRRKQLRKMGKGIAMGGATLASTALMDPAMLMDMAGGGAASEGMGMGMGMMRRFNQGESAQAQGDAFEERSFDSNEDGDLDGRDFDEDDESETRDFNEDDGLDARARHRMFGRKWRLKRKMKRNKGKIGLAAGGVGLLSAGAAYQGLAGGGGLSDAFMSPAALSPAAMDPAMGKGGPAGPGGPVPAGPGGPGPADPAMLPARSLEAAEADADIFEGRDLDFDTGYALRDLEDAPTSHTDLDKRGSRHGSGRFSGRFDKSFGSSFGSGRRSRSRSRSRNSGSFGNIRSSLSSLSSSFGRTKKKSFLQRHGKKLAFGTAAVAGLGLTGMALQKSQAAAAGGVGAGPTDPAAGGVDPAAAGVDPATMDPSMMDPATGMAPRSLEYGDFDERDFADLDSDLVDERDEADDSFEERGDDEDSFDERDLLEDEDVYERSPPKMSEKEPILILL</sequence>
<evidence type="ECO:0000256" key="2">
    <source>
        <dbReference type="SAM" id="SignalP"/>
    </source>
</evidence>
<keyword evidence="4" id="KW-1185">Reference proteome</keyword>
<feature type="chain" id="PRO_5016425369" evidence="2">
    <location>
        <begin position="20"/>
        <end position="574"/>
    </location>
</feature>
<dbReference type="GeneID" id="37016344"/>
<feature type="compositionally biased region" description="Low complexity" evidence="1">
    <location>
        <begin position="464"/>
        <end position="490"/>
    </location>
</feature>
<feature type="region of interest" description="Disordered" evidence="1">
    <location>
        <begin position="361"/>
        <end position="411"/>
    </location>
</feature>
<evidence type="ECO:0000313" key="3">
    <source>
        <dbReference type="EMBL" id="PWN17883.1"/>
    </source>
</evidence>
<keyword evidence="2" id="KW-0732">Signal</keyword>
<feature type="signal peptide" evidence="2">
    <location>
        <begin position="1"/>
        <end position="19"/>
    </location>
</feature>
<feature type="compositionally biased region" description="Basic and acidic residues" evidence="1">
    <location>
        <begin position="557"/>
        <end position="574"/>
    </location>
</feature>
<reference evidence="3 4" key="1">
    <citation type="journal article" date="2018" name="Mol. Biol. Evol.">
        <title>Broad Genomic Sampling Reveals a Smut Pathogenic Ancestry of the Fungal Clade Ustilaginomycotina.</title>
        <authorList>
            <person name="Kijpornyongpan T."/>
            <person name="Mondo S.J."/>
            <person name="Barry K."/>
            <person name="Sandor L."/>
            <person name="Lee J."/>
            <person name="Lipzen A."/>
            <person name="Pangilinan J."/>
            <person name="LaButti K."/>
            <person name="Hainaut M."/>
            <person name="Henrissat B."/>
            <person name="Grigoriev I.V."/>
            <person name="Spatafora J.W."/>
            <person name="Aime M.C."/>
        </authorList>
    </citation>
    <scope>NUCLEOTIDE SEQUENCE [LARGE SCALE GENOMIC DNA]</scope>
    <source>
        <strain evidence="3 4">MCA 4718</strain>
    </source>
</reference>
<accession>A0A316U060</accession>
<name>A0A316U060_9BASI</name>
<feature type="region of interest" description="Disordered" evidence="1">
    <location>
        <begin position="184"/>
        <end position="228"/>
    </location>
</feature>